<evidence type="ECO:0000313" key="2">
    <source>
        <dbReference type="EnsemblPlants" id="OB11G19880.1"/>
    </source>
</evidence>
<evidence type="ECO:0000313" key="3">
    <source>
        <dbReference type="Proteomes" id="UP000006038"/>
    </source>
</evidence>
<dbReference type="OMA" id="PNCTPPK"/>
<dbReference type="EnsemblPlants" id="OB11G19880.1">
    <property type="protein sequence ID" value="OB11G19880.1"/>
    <property type="gene ID" value="OB11G19880"/>
</dbReference>
<feature type="chain" id="PRO_5003774916" evidence="1">
    <location>
        <begin position="29"/>
        <end position="88"/>
    </location>
</feature>
<reference evidence="2" key="2">
    <citation type="submission" date="2013-04" db="UniProtKB">
        <authorList>
            <consortium name="EnsemblPlants"/>
        </authorList>
    </citation>
    <scope>IDENTIFICATION</scope>
</reference>
<dbReference type="AlphaFoldDB" id="J3N852"/>
<feature type="signal peptide" evidence="1">
    <location>
        <begin position="1"/>
        <end position="28"/>
    </location>
</feature>
<dbReference type="PANTHER" id="PTHR48158">
    <property type="entry name" value="OS11G0453550 PROTEIN"/>
    <property type="match status" value="1"/>
</dbReference>
<accession>J3N852</accession>
<keyword evidence="3" id="KW-1185">Reference proteome</keyword>
<organism evidence="2">
    <name type="scientific">Oryza brachyantha</name>
    <name type="common">malo sina</name>
    <dbReference type="NCBI Taxonomy" id="4533"/>
    <lineage>
        <taxon>Eukaryota</taxon>
        <taxon>Viridiplantae</taxon>
        <taxon>Streptophyta</taxon>
        <taxon>Embryophyta</taxon>
        <taxon>Tracheophyta</taxon>
        <taxon>Spermatophyta</taxon>
        <taxon>Magnoliopsida</taxon>
        <taxon>Liliopsida</taxon>
        <taxon>Poales</taxon>
        <taxon>Poaceae</taxon>
        <taxon>BOP clade</taxon>
        <taxon>Oryzoideae</taxon>
        <taxon>Oryzeae</taxon>
        <taxon>Oryzinae</taxon>
        <taxon>Oryza</taxon>
    </lineage>
</organism>
<dbReference type="PANTHER" id="PTHR48158:SF1">
    <property type="entry name" value="OS11G0453550 PROTEIN"/>
    <property type="match status" value="1"/>
</dbReference>
<dbReference type="Proteomes" id="UP000006038">
    <property type="component" value="Chromosome 11"/>
</dbReference>
<evidence type="ECO:0000256" key="1">
    <source>
        <dbReference type="SAM" id="SignalP"/>
    </source>
</evidence>
<proteinExistence type="predicted"/>
<protein>
    <submittedName>
        <fullName evidence="2">Uncharacterized protein</fullName>
    </submittedName>
</protein>
<keyword evidence="1" id="KW-0732">Signal</keyword>
<name>J3N852_ORYBR</name>
<dbReference type="HOGENOM" id="CLU_153463_0_0_1"/>
<dbReference type="Gramene" id="OB11G19880.1">
    <property type="protein sequence ID" value="OB11G19880.1"/>
    <property type="gene ID" value="OB11G19880"/>
</dbReference>
<reference evidence="2" key="1">
    <citation type="journal article" date="2013" name="Nat. Commun.">
        <title>Whole-genome sequencing of Oryza brachyantha reveals mechanisms underlying Oryza genome evolution.</title>
        <authorList>
            <person name="Chen J."/>
            <person name="Huang Q."/>
            <person name="Gao D."/>
            <person name="Wang J."/>
            <person name="Lang Y."/>
            <person name="Liu T."/>
            <person name="Li B."/>
            <person name="Bai Z."/>
            <person name="Luis Goicoechea J."/>
            <person name="Liang C."/>
            <person name="Chen C."/>
            <person name="Zhang W."/>
            <person name="Sun S."/>
            <person name="Liao Y."/>
            <person name="Zhang X."/>
            <person name="Yang L."/>
            <person name="Song C."/>
            <person name="Wang M."/>
            <person name="Shi J."/>
            <person name="Liu G."/>
            <person name="Liu J."/>
            <person name="Zhou H."/>
            <person name="Zhou W."/>
            <person name="Yu Q."/>
            <person name="An N."/>
            <person name="Chen Y."/>
            <person name="Cai Q."/>
            <person name="Wang B."/>
            <person name="Liu B."/>
            <person name="Min J."/>
            <person name="Huang Y."/>
            <person name="Wu H."/>
            <person name="Li Z."/>
            <person name="Zhang Y."/>
            <person name="Yin Y."/>
            <person name="Song W."/>
            <person name="Jiang J."/>
            <person name="Jackson S.A."/>
            <person name="Wing R.A."/>
            <person name="Wang J."/>
            <person name="Chen M."/>
        </authorList>
    </citation>
    <scope>NUCLEOTIDE SEQUENCE [LARGE SCALE GENOMIC DNA]</scope>
    <source>
        <strain evidence="2">cv. IRGC 101232</strain>
    </source>
</reference>
<sequence length="88" mass="9499">MAKCSQQGLLIVCLVLVVCSSITEQIRGQNANKIEGNMQAEVKDAVESAGDKLNVCFAAPGGFYCCSKDNECYPSIEACLPKCKYNEN</sequence>